<proteinExistence type="predicted"/>
<feature type="region of interest" description="Disordered" evidence="1">
    <location>
        <begin position="35"/>
        <end position="56"/>
    </location>
</feature>
<comment type="caution">
    <text evidence="2">The sequence shown here is derived from an EMBL/GenBank/DDBJ whole genome shotgun (WGS) entry which is preliminary data.</text>
</comment>
<sequence length="73" mass="7670">MREGYMSGGMRHALGGLGGQMMDPMMGRNELEDAWQAGPGMRGPRMGPGPGPTMSEQFMQHMANPGAMGAESG</sequence>
<dbReference type="AlphaFoldDB" id="A0A812L5C9"/>
<reference evidence="2" key="1">
    <citation type="submission" date="2021-02" db="EMBL/GenBank/DDBJ databases">
        <authorList>
            <person name="Dougan E. K."/>
            <person name="Rhodes N."/>
            <person name="Thang M."/>
            <person name="Chan C."/>
        </authorList>
    </citation>
    <scope>NUCLEOTIDE SEQUENCE</scope>
</reference>
<evidence type="ECO:0000256" key="1">
    <source>
        <dbReference type="SAM" id="MobiDB-lite"/>
    </source>
</evidence>
<dbReference type="EMBL" id="CAJNJA010008789">
    <property type="protein sequence ID" value="CAE7240434.1"/>
    <property type="molecule type" value="Genomic_DNA"/>
</dbReference>
<accession>A0A812L5C9</accession>
<feature type="non-terminal residue" evidence="2">
    <location>
        <position position="1"/>
    </location>
</feature>
<evidence type="ECO:0000313" key="2">
    <source>
        <dbReference type="EMBL" id="CAE7240434.1"/>
    </source>
</evidence>
<evidence type="ECO:0000313" key="3">
    <source>
        <dbReference type="Proteomes" id="UP000601435"/>
    </source>
</evidence>
<protein>
    <submittedName>
        <fullName evidence="2">PPT1 protein</fullName>
    </submittedName>
</protein>
<gene>
    <name evidence="2" type="primary">PPT1</name>
    <name evidence="2" type="ORF">SNEC2469_LOCUS4303</name>
</gene>
<name>A0A812L5C9_9DINO</name>
<keyword evidence="3" id="KW-1185">Reference proteome</keyword>
<dbReference type="Proteomes" id="UP000601435">
    <property type="component" value="Unassembled WGS sequence"/>
</dbReference>
<organism evidence="2 3">
    <name type="scientific">Symbiodinium necroappetens</name>
    <dbReference type="NCBI Taxonomy" id="1628268"/>
    <lineage>
        <taxon>Eukaryota</taxon>
        <taxon>Sar</taxon>
        <taxon>Alveolata</taxon>
        <taxon>Dinophyceae</taxon>
        <taxon>Suessiales</taxon>
        <taxon>Symbiodiniaceae</taxon>
        <taxon>Symbiodinium</taxon>
    </lineage>
</organism>